<gene>
    <name evidence="2" type="ORF">SKAU_G00271030</name>
</gene>
<comment type="caution">
    <text evidence="2">The sequence shown here is derived from an EMBL/GenBank/DDBJ whole genome shotgun (WGS) entry which is preliminary data.</text>
</comment>
<evidence type="ECO:0000313" key="2">
    <source>
        <dbReference type="EMBL" id="KAJ8348514.1"/>
    </source>
</evidence>
<keyword evidence="3" id="KW-1185">Reference proteome</keyword>
<dbReference type="EMBL" id="JAINUF010000010">
    <property type="protein sequence ID" value="KAJ8348514.1"/>
    <property type="molecule type" value="Genomic_DNA"/>
</dbReference>
<reference evidence="2" key="1">
    <citation type="journal article" date="2023" name="Science">
        <title>Genome structures resolve the early diversification of teleost fishes.</title>
        <authorList>
            <person name="Parey E."/>
            <person name="Louis A."/>
            <person name="Montfort J."/>
            <person name="Bouchez O."/>
            <person name="Roques C."/>
            <person name="Iampietro C."/>
            <person name="Lluch J."/>
            <person name="Castinel A."/>
            <person name="Donnadieu C."/>
            <person name="Desvignes T."/>
            <person name="Floi Bucao C."/>
            <person name="Jouanno E."/>
            <person name="Wen M."/>
            <person name="Mejri S."/>
            <person name="Dirks R."/>
            <person name="Jansen H."/>
            <person name="Henkel C."/>
            <person name="Chen W.J."/>
            <person name="Zahm M."/>
            <person name="Cabau C."/>
            <person name="Klopp C."/>
            <person name="Thompson A.W."/>
            <person name="Robinson-Rechavi M."/>
            <person name="Braasch I."/>
            <person name="Lecointre G."/>
            <person name="Bobe J."/>
            <person name="Postlethwait J.H."/>
            <person name="Berthelot C."/>
            <person name="Roest Crollius H."/>
            <person name="Guiguen Y."/>
        </authorList>
    </citation>
    <scope>NUCLEOTIDE SEQUENCE</scope>
    <source>
        <strain evidence="2">WJC10195</strain>
    </source>
</reference>
<evidence type="ECO:0000313" key="3">
    <source>
        <dbReference type="Proteomes" id="UP001152622"/>
    </source>
</evidence>
<name>A0A9Q1F0K5_SYNKA</name>
<dbReference type="AlphaFoldDB" id="A0A9Q1F0K5"/>
<accession>A0A9Q1F0K5</accession>
<organism evidence="2 3">
    <name type="scientific">Synaphobranchus kaupii</name>
    <name type="common">Kaup's arrowtooth eel</name>
    <dbReference type="NCBI Taxonomy" id="118154"/>
    <lineage>
        <taxon>Eukaryota</taxon>
        <taxon>Metazoa</taxon>
        <taxon>Chordata</taxon>
        <taxon>Craniata</taxon>
        <taxon>Vertebrata</taxon>
        <taxon>Euteleostomi</taxon>
        <taxon>Actinopterygii</taxon>
        <taxon>Neopterygii</taxon>
        <taxon>Teleostei</taxon>
        <taxon>Anguilliformes</taxon>
        <taxon>Synaphobranchidae</taxon>
        <taxon>Synaphobranchus</taxon>
    </lineage>
</organism>
<evidence type="ECO:0000256" key="1">
    <source>
        <dbReference type="SAM" id="MobiDB-lite"/>
    </source>
</evidence>
<dbReference type="Proteomes" id="UP001152622">
    <property type="component" value="Chromosome 10"/>
</dbReference>
<sequence length="87" mass="10139">MWVCKPSVVRLCSFQRREIEENHSMAAVEGTFCSSDFIRGLRYVLRWRMLGCQRQQQTLRRTRAGRDAALPGHRGDRGDEASARLHY</sequence>
<proteinExistence type="predicted"/>
<feature type="region of interest" description="Disordered" evidence="1">
    <location>
        <begin position="60"/>
        <end position="87"/>
    </location>
</feature>
<protein>
    <submittedName>
        <fullName evidence="2">Uncharacterized protein</fullName>
    </submittedName>
</protein>
<feature type="compositionally biased region" description="Basic and acidic residues" evidence="1">
    <location>
        <begin position="73"/>
        <end position="87"/>
    </location>
</feature>